<organism evidence="9 10">
    <name type="scientific">Lujinxingia litoralis</name>
    <dbReference type="NCBI Taxonomy" id="2211119"/>
    <lineage>
        <taxon>Bacteria</taxon>
        <taxon>Deltaproteobacteria</taxon>
        <taxon>Bradymonadales</taxon>
        <taxon>Lujinxingiaceae</taxon>
        <taxon>Lujinxingia</taxon>
    </lineage>
</organism>
<evidence type="ECO:0000256" key="5">
    <source>
        <dbReference type="ARBA" id="ARBA00022989"/>
    </source>
</evidence>
<evidence type="ECO:0000256" key="4">
    <source>
        <dbReference type="ARBA" id="ARBA00022692"/>
    </source>
</evidence>
<sequence length="229" mass="23683">MRSERAFEVVVGVLCAALGALLGVGAFSARGLEPGAGRLVVARLSESGVSSQVTAVLLNFRAYDTMLEVTVLVVAFWGVWSLRPTTVPLAQRDTDPILRKTMGGMLPVLWLLSLYLLWAGTSRPGGEFAAGAVLGAAGVLSLLMGLRVGGAQRRALRKAVLVAGILVFVAAGLAGALRSGVAWGYGAPEAKRWIVAIEIAGAATIAFVLVGLFAGGLQRMNPRGQAEGS</sequence>
<comment type="similarity">
    <text evidence="2">Belongs to the CPA3 antiporters (TC 2.A.63) subunit B family.</text>
</comment>
<dbReference type="PANTHER" id="PTHR33932">
    <property type="entry name" value="NA(+)/H(+) ANTIPORTER SUBUNIT B"/>
    <property type="match status" value="1"/>
</dbReference>
<keyword evidence="3" id="KW-1003">Cell membrane</keyword>
<gene>
    <name evidence="9" type="ORF">DL240_03520</name>
</gene>
<dbReference type="InterPro" id="IPR007182">
    <property type="entry name" value="MnhB"/>
</dbReference>
<dbReference type="EMBL" id="QHKO01000001">
    <property type="protein sequence ID" value="RAL25293.1"/>
    <property type="molecule type" value="Genomic_DNA"/>
</dbReference>
<evidence type="ECO:0000313" key="10">
    <source>
        <dbReference type="Proteomes" id="UP000249169"/>
    </source>
</evidence>
<accession>A0A328CEF5</accession>
<feature type="transmembrane region" description="Helical" evidence="7">
    <location>
        <begin position="65"/>
        <end position="82"/>
    </location>
</feature>
<protein>
    <submittedName>
        <fullName evidence="9">Sodium:proton antiporter</fullName>
    </submittedName>
</protein>
<dbReference type="RefSeq" id="WP_111728465.1">
    <property type="nucleotide sequence ID" value="NZ_QHKO01000001.1"/>
</dbReference>
<keyword evidence="10" id="KW-1185">Reference proteome</keyword>
<reference evidence="9 10" key="1">
    <citation type="submission" date="2018-05" db="EMBL/GenBank/DDBJ databases">
        <title>Lujinxingia marina gen. nov. sp. nov., a new facultative anaerobic member of the class Deltaproteobacteria, and proposal of Lujinxingaceae fam. nov.</title>
        <authorList>
            <person name="Li C.-M."/>
        </authorList>
    </citation>
    <scope>NUCLEOTIDE SEQUENCE [LARGE SCALE GENOMIC DNA]</scope>
    <source>
        <strain evidence="9 10">B210</strain>
    </source>
</reference>
<keyword evidence="4 7" id="KW-0812">Transmembrane</keyword>
<keyword evidence="6 7" id="KW-0472">Membrane</keyword>
<dbReference type="InterPro" id="IPR050622">
    <property type="entry name" value="CPA3_antiporter_subunitB"/>
</dbReference>
<keyword evidence="5 7" id="KW-1133">Transmembrane helix</keyword>
<feature type="transmembrane region" description="Helical" evidence="7">
    <location>
        <begin position="193"/>
        <end position="214"/>
    </location>
</feature>
<dbReference type="OrthoDB" id="2085045at2"/>
<feature type="domain" description="Na+/H+ antiporter MnhB subunit-related protein" evidence="8">
    <location>
        <begin position="97"/>
        <end position="184"/>
    </location>
</feature>
<dbReference type="Proteomes" id="UP000249169">
    <property type="component" value="Unassembled WGS sequence"/>
</dbReference>
<feature type="transmembrane region" description="Helical" evidence="7">
    <location>
        <begin position="128"/>
        <end position="148"/>
    </location>
</feature>
<feature type="transmembrane region" description="Helical" evidence="7">
    <location>
        <begin position="103"/>
        <end position="122"/>
    </location>
</feature>
<comment type="subcellular location">
    <subcellularLocation>
        <location evidence="1">Cell membrane</location>
        <topology evidence="1">Multi-pass membrane protein</topology>
    </subcellularLocation>
</comment>
<evidence type="ECO:0000313" key="9">
    <source>
        <dbReference type="EMBL" id="RAL25293.1"/>
    </source>
</evidence>
<evidence type="ECO:0000256" key="3">
    <source>
        <dbReference type="ARBA" id="ARBA00022475"/>
    </source>
</evidence>
<evidence type="ECO:0000256" key="1">
    <source>
        <dbReference type="ARBA" id="ARBA00004651"/>
    </source>
</evidence>
<dbReference type="Pfam" id="PF04039">
    <property type="entry name" value="MnhB"/>
    <property type="match status" value="1"/>
</dbReference>
<dbReference type="AlphaFoldDB" id="A0A328CEF5"/>
<evidence type="ECO:0000259" key="8">
    <source>
        <dbReference type="Pfam" id="PF04039"/>
    </source>
</evidence>
<feature type="transmembrane region" description="Helical" evidence="7">
    <location>
        <begin position="160"/>
        <end position="181"/>
    </location>
</feature>
<evidence type="ECO:0000256" key="7">
    <source>
        <dbReference type="SAM" id="Phobius"/>
    </source>
</evidence>
<evidence type="ECO:0000256" key="6">
    <source>
        <dbReference type="ARBA" id="ARBA00023136"/>
    </source>
</evidence>
<name>A0A328CEF5_9DELT</name>
<comment type="caution">
    <text evidence="9">The sequence shown here is derived from an EMBL/GenBank/DDBJ whole genome shotgun (WGS) entry which is preliminary data.</text>
</comment>
<dbReference type="GO" id="GO:0005886">
    <property type="term" value="C:plasma membrane"/>
    <property type="evidence" value="ECO:0007669"/>
    <property type="project" value="UniProtKB-SubCell"/>
</dbReference>
<proteinExistence type="inferred from homology"/>
<evidence type="ECO:0000256" key="2">
    <source>
        <dbReference type="ARBA" id="ARBA00009425"/>
    </source>
</evidence>
<dbReference type="PANTHER" id="PTHR33932:SF4">
    <property type="entry name" value="NA(+)_H(+) ANTIPORTER SUBUNIT B"/>
    <property type="match status" value="1"/>
</dbReference>